<evidence type="ECO:0000313" key="4">
    <source>
        <dbReference type="EMBL" id="MXV52890.1"/>
    </source>
</evidence>
<sequence>MEKLSNLLQASFSHKILNFNAKLLSALILIFVVSGVSAQEKISLQSKISRVIVFLKGAQVERIAQASISAGNSVILLKGLSPEIEEQSIQVKGMGNFVILSVNKQANFLNEQKEDAETKKQEDAADAIRDKIEIRQNDLAILKKEEDMLAQNQRVGSDAAGLDLNKLKQALDFQKARLADNKLKQLQIRKELNKLNDELADVNKQLADLKGKGKSNTSDIAITISSKAAGSANFQVSYLVKNATWFPTYDIRATDISKPIELVYRANVSQQCGEEWNNVNLALSSGDPSQGGNRPVLNPYKIGYNVFNYKPSETITNVYGHISDASDGSALPGVSVRIKGTSIGAASDASGNYTIQIPSPASVLEYNYVGYEKIERPAVSTRVDVRMQQNTQALNEVVAVGYSQKSDITGSVQRVVSGVKIRGVSSVPQASAVEVQVQQSQTTVQFEVKQPYTISSDGKQLSVEVAKSELPASFRYYAVPKLSQQAYLTAAITGVNDLNLLSGEATIFFEGAFLGKTLIDMSNTGDTLNVSLGADKGVTVKRTQQLDKNSRTFAGSNARAERAYLLEVYNHKSQAIQLTLEDQLPVSNSSEVTVEKQEISGASLEEQSGRLTWNLDLKPNERKTETLRYQVKYPRNKPVILE</sequence>
<accession>A0A7K1YEQ9</accession>
<dbReference type="SUPFAM" id="SSF49464">
    <property type="entry name" value="Carboxypeptidase regulatory domain-like"/>
    <property type="match status" value="1"/>
</dbReference>
<dbReference type="PANTHER" id="PTHR31005:SF8">
    <property type="entry name" value="DUF4139 DOMAIN-CONTAINING PROTEIN"/>
    <property type="match status" value="1"/>
</dbReference>
<dbReference type="InterPro" id="IPR011935">
    <property type="entry name" value="CHP02231"/>
</dbReference>
<dbReference type="NCBIfam" id="TIGR02231">
    <property type="entry name" value="mucoidy inhibitor MuiA family protein"/>
    <property type="match status" value="2"/>
</dbReference>
<evidence type="ECO:0000259" key="2">
    <source>
        <dbReference type="Pfam" id="PF13598"/>
    </source>
</evidence>
<dbReference type="Pfam" id="PF13600">
    <property type="entry name" value="DUF4140"/>
    <property type="match status" value="1"/>
</dbReference>
<reference evidence="4 5" key="1">
    <citation type="submission" date="2019-11" db="EMBL/GenBank/DDBJ databases">
        <title>Pedobacter sp. HMF7647 Genome sequencing and assembly.</title>
        <authorList>
            <person name="Kang H."/>
            <person name="Kim H."/>
            <person name="Joh K."/>
        </authorList>
    </citation>
    <scope>NUCLEOTIDE SEQUENCE [LARGE SCALE GENOMIC DNA]</scope>
    <source>
        <strain evidence="4 5">HMF7647</strain>
    </source>
</reference>
<dbReference type="PANTHER" id="PTHR31005">
    <property type="entry name" value="DUF4139 DOMAIN-CONTAINING PROTEIN"/>
    <property type="match status" value="1"/>
</dbReference>
<proteinExistence type="predicted"/>
<dbReference type="EMBL" id="WVHT01000011">
    <property type="protein sequence ID" value="MXV52890.1"/>
    <property type="molecule type" value="Genomic_DNA"/>
</dbReference>
<comment type="caution">
    <text evidence="4">The sequence shown here is derived from an EMBL/GenBank/DDBJ whole genome shotgun (WGS) entry which is preliminary data.</text>
</comment>
<gene>
    <name evidence="4" type="ORF">GS399_18100</name>
</gene>
<evidence type="ECO:0000256" key="1">
    <source>
        <dbReference type="SAM" id="Coils"/>
    </source>
</evidence>
<keyword evidence="1" id="KW-0175">Coiled coil</keyword>
<dbReference type="Proteomes" id="UP000466586">
    <property type="component" value="Unassembled WGS sequence"/>
</dbReference>
<evidence type="ECO:0000259" key="3">
    <source>
        <dbReference type="Pfam" id="PF13600"/>
    </source>
</evidence>
<name>A0A7K1YEQ9_9SPHI</name>
<dbReference type="InterPro" id="IPR025554">
    <property type="entry name" value="DUF4140"/>
</dbReference>
<protein>
    <submittedName>
        <fullName evidence="4">Mucoidy inhibitor MuiA family protein</fullName>
    </submittedName>
</protein>
<dbReference type="Pfam" id="PF13715">
    <property type="entry name" value="CarbopepD_reg_2"/>
    <property type="match status" value="1"/>
</dbReference>
<feature type="coiled-coil region" evidence="1">
    <location>
        <begin position="99"/>
        <end position="212"/>
    </location>
</feature>
<dbReference type="Gene3D" id="2.60.40.1120">
    <property type="entry name" value="Carboxypeptidase-like, regulatory domain"/>
    <property type="match status" value="1"/>
</dbReference>
<dbReference type="Pfam" id="PF13598">
    <property type="entry name" value="DUF4139"/>
    <property type="match status" value="1"/>
</dbReference>
<keyword evidence="5" id="KW-1185">Reference proteome</keyword>
<evidence type="ECO:0000313" key="5">
    <source>
        <dbReference type="Proteomes" id="UP000466586"/>
    </source>
</evidence>
<organism evidence="4 5">
    <name type="scientific">Hufsiella arboris</name>
    <dbReference type="NCBI Taxonomy" id="2695275"/>
    <lineage>
        <taxon>Bacteria</taxon>
        <taxon>Pseudomonadati</taxon>
        <taxon>Bacteroidota</taxon>
        <taxon>Sphingobacteriia</taxon>
        <taxon>Sphingobacteriales</taxon>
        <taxon>Sphingobacteriaceae</taxon>
        <taxon>Hufsiella</taxon>
    </lineage>
</organism>
<feature type="domain" description="DUF4140" evidence="3">
    <location>
        <begin position="51"/>
        <end position="149"/>
    </location>
</feature>
<dbReference type="AlphaFoldDB" id="A0A7K1YEQ9"/>
<dbReference type="InterPro" id="IPR037291">
    <property type="entry name" value="DUF4139"/>
</dbReference>
<feature type="domain" description="DUF4139" evidence="2">
    <location>
        <begin position="235"/>
        <end position="635"/>
    </location>
</feature>
<dbReference type="RefSeq" id="WP_160846071.1">
    <property type="nucleotide sequence ID" value="NZ_WVHT01000011.1"/>
</dbReference>
<dbReference type="InterPro" id="IPR008969">
    <property type="entry name" value="CarboxyPept-like_regulatory"/>
</dbReference>